<feature type="domain" description="Chorismate-utilising enzyme C-terminal" evidence="3">
    <location>
        <begin position="203"/>
        <end position="459"/>
    </location>
</feature>
<evidence type="ECO:0000256" key="2">
    <source>
        <dbReference type="ARBA" id="ARBA00022679"/>
    </source>
</evidence>
<dbReference type="SUPFAM" id="SSF56322">
    <property type="entry name" value="ADC synthase"/>
    <property type="match status" value="1"/>
</dbReference>
<protein>
    <recommendedName>
        <fullName evidence="1">aminodeoxychorismate synthase</fullName>
        <ecNumber evidence="1">2.6.1.85</ecNumber>
    </recommendedName>
</protein>
<dbReference type="PRINTS" id="PR00095">
    <property type="entry name" value="ANTSNTHASEI"/>
</dbReference>
<feature type="domain" description="Anthranilate synthase component I N-terminal" evidence="4">
    <location>
        <begin position="10"/>
        <end position="152"/>
    </location>
</feature>
<evidence type="ECO:0000256" key="1">
    <source>
        <dbReference type="ARBA" id="ARBA00013139"/>
    </source>
</evidence>
<dbReference type="OrthoDB" id="9803598at2"/>
<dbReference type="GO" id="GO:0046820">
    <property type="term" value="F:4-amino-4-deoxychorismate synthase activity"/>
    <property type="evidence" value="ECO:0007669"/>
    <property type="project" value="UniProtKB-EC"/>
</dbReference>
<organism evidence="5 6">
    <name type="scientific">Oharaeibacter diazotrophicus</name>
    <dbReference type="NCBI Taxonomy" id="1920512"/>
    <lineage>
        <taxon>Bacteria</taxon>
        <taxon>Pseudomonadati</taxon>
        <taxon>Pseudomonadota</taxon>
        <taxon>Alphaproteobacteria</taxon>
        <taxon>Hyphomicrobiales</taxon>
        <taxon>Pleomorphomonadaceae</taxon>
        <taxon>Oharaeibacter</taxon>
    </lineage>
</organism>
<reference evidence="5 6" key="1">
    <citation type="submission" date="2019-03" db="EMBL/GenBank/DDBJ databases">
        <title>Genomic Encyclopedia of Type Strains, Phase IV (KMG-IV): sequencing the most valuable type-strain genomes for metagenomic binning, comparative biology and taxonomic classification.</title>
        <authorList>
            <person name="Goeker M."/>
        </authorList>
    </citation>
    <scope>NUCLEOTIDE SEQUENCE [LARGE SCALE GENOMIC DNA]</scope>
    <source>
        <strain evidence="5 6">DSM 102969</strain>
    </source>
</reference>
<dbReference type="EC" id="2.6.1.85" evidence="1"/>
<dbReference type="InterPro" id="IPR006805">
    <property type="entry name" value="Anth_synth_I_N"/>
</dbReference>
<proteinExistence type="predicted"/>
<keyword evidence="6" id="KW-1185">Reference proteome</keyword>
<dbReference type="Pfam" id="PF00425">
    <property type="entry name" value="Chorismate_bind"/>
    <property type="match status" value="1"/>
</dbReference>
<evidence type="ECO:0000313" key="5">
    <source>
        <dbReference type="EMBL" id="TDP86684.1"/>
    </source>
</evidence>
<dbReference type="InterPro" id="IPR015890">
    <property type="entry name" value="Chorismate_C"/>
</dbReference>
<dbReference type="InterPro" id="IPR005802">
    <property type="entry name" value="ADC_synth_comp_1"/>
</dbReference>
<sequence>MIVRPLVLRDPMDAVRRLKGLANLTFLDSAMSHPTLGRFSFVAADPFGSFVVDGGRVTWNGAPVDLPGEAAEPLGRRALAALKARLALYRQPSVPGLPPFQGGAAGYLAYDFGRLLERLPEPAVAQGGVPALQLHFYDVVLSWDHRENRVWLVSTGWPEADPVRRDLRAARRADEVEALLAAPPSADEGAATAELSWRSNVTRAEFEAAVARTREYILAGDIFQANIAQRFAATLPAGFDPLAFYAERLRRVNKATFAAYLDYGALKVASSSPERFAQVYDGRVETRPIKGTIRRSAHPAEDMHLSAVLAASEKDRAENVMIVDLLRNDLSRVCRPHTVHVPQLNGLESYATVHHLVSVVSGALKDGLDAVDLLAAAFPGGSITGAPKIRAMEIITELERIERGVYCGSIGYFGFDGAADTNIAIRTVSFVGGEAIVWAGGGMTALSNPADEYDETIVKARRVLEAFRPEEGAR</sequence>
<dbReference type="Proteomes" id="UP000294547">
    <property type="component" value="Unassembled WGS sequence"/>
</dbReference>
<keyword evidence="2" id="KW-0808">Transferase</keyword>
<dbReference type="GO" id="GO:0000162">
    <property type="term" value="P:L-tryptophan biosynthetic process"/>
    <property type="evidence" value="ECO:0007669"/>
    <property type="project" value="TreeGrafter"/>
</dbReference>
<dbReference type="PANTHER" id="PTHR11236:SF50">
    <property type="entry name" value="AMINODEOXYCHORISMATE SYNTHASE COMPONENT 1"/>
    <property type="match status" value="1"/>
</dbReference>
<dbReference type="AlphaFoldDB" id="A0A4R6RJR7"/>
<dbReference type="InterPro" id="IPR019999">
    <property type="entry name" value="Anth_synth_I-like"/>
</dbReference>
<dbReference type="GO" id="GO:0009396">
    <property type="term" value="P:folic acid-containing compound biosynthetic process"/>
    <property type="evidence" value="ECO:0007669"/>
    <property type="project" value="InterPro"/>
</dbReference>
<dbReference type="EMBL" id="SNXY01000006">
    <property type="protein sequence ID" value="TDP86684.1"/>
    <property type="molecule type" value="Genomic_DNA"/>
</dbReference>
<dbReference type="Gene3D" id="3.60.120.10">
    <property type="entry name" value="Anthranilate synthase"/>
    <property type="match status" value="1"/>
</dbReference>
<evidence type="ECO:0000313" key="6">
    <source>
        <dbReference type="Proteomes" id="UP000294547"/>
    </source>
</evidence>
<comment type="caution">
    <text evidence="5">The sequence shown here is derived from an EMBL/GenBank/DDBJ whole genome shotgun (WGS) entry which is preliminary data.</text>
</comment>
<evidence type="ECO:0000259" key="3">
    <source>
        <dbReference type="Pfam" id="PF00425"/>
    </source>
</evidence>
<dbReference type="Pfam" id="PF04715">
    <property type="entry name" value="Anth_synt_I_N"/>
    <property type="match status" value="1"/>
</dbReference>
<name>A0A4R6RJR7_9HYPH</name>
<gene>
    <name evidence="5" type="ORF">EDD54_0563</name>
</gene>
<dbReference type="PANTHER" id="PTHR11236">
    <property type="entry name" value="AMINOBENZOATE/ANTHRANILATE SYNTHASE"/>
    <property type="match status" value="1"/>
</dbReference>
<dbReference type="NCBIfam" id="TIGR00553">
    <property type="entry name" value="pabB"/>
    <property type="match status" value="1"/>
</dbReference>
<dbReference type="RefSeq" id="WP_126536778.1">
    <property type="nucleotide sequence ID" value="NZ_BSPM01000008.1"/>
</dbReference>
<evidence type="ECO:0000259" key="4">
    <source>
        <dbReference type="Pfam" id="PF04715"/>
    </source>
</evidence>
<accession>A0A4R6RJR7</accession>
<dbReference type="InterPro" id="IPR005801">
    <property type="entry name" value="ADC_synthase"/>
</dbReference>